<organism evidence="1 2">
    <name type="scientific">Anabaena sphaerica FACHB-251</name>
    <dbReference type="NCBI Taxonomy" id="2692883"/>
    <lineage>
        <taxon>Bacteria</taxon>
        <taxon>Bacillati</taxon>
        <taxon>Cyanobacteriota</taxon>
        <taxon>Cyanophyceae</taxon>
        <taxon>Nostocales</taxon>
        <taxon>Nostocaceae</taxon>
        <taxon>Anabaena</taxon>
    </lineage>
</organism>
<proteinExistence type="predicted"/>
<reference evidence="2" key="1">
    <citation type="journal article" date="2020" name="ISME J.">
        <title>Comparative genomics reveals insights into cyanobacterial evolution and habitat adaptation.</title>
        <authorList>
            <person name="Chen M.Y."/>
            <person name="Teng W.K."/>
            <person name="Zhao L."/>
            <person name="Hu C.X."/>
            <person name="Zhou Y.K."/>
            <person name="Han B.P."/>
            <person name="Song L.R."/>
            <person name="Shu W.S."/>
        </authorList>
    </citation>
    <scope>NUCLEOTIDE SEQUENCE [LARGE SCALE GENOMIC DNA]</scope>
    <source>
        <strain evidence="2">FACHB-251</strain>
    </source>
</reference>
<dbReference type="EMBL" id="JACJQU010000020">
    <property type="protein sequence ID" value="MBD2296236.1"/>
    <property type="molecule type" value="Genomic_DNA"/>
</dbReference>
<accession>A0A926WKF9</accession>
<sequence>MSIHSMLSTFNSILFALISDPIKSIGALASIGTLIIGWKNLTKDTTRVSVIVKRASNGPAILQDPQQEFLLFEVYNQGISPVVINEVGIKISGKVWSKTKLINLVDLPYSYLNMEDNDSAIGTSECVGLPGTVPAKSKGIFMLSYSKMREASNNYQKRTISSTSPEFVGSQRLIKTFQEFQKCEMLPGKGLKITPYVFTGCGKYYSGKIANIKLGNLGDVVTFWD</sequence>
<evidence type="ECO:0000313" key="2">
    <source>
        <dbReference type="Proteomes" id="UP000662185"/>
    </source>
</evidence>
<evidence type="ECO:0000313" key="1">
    <source>
        <dbReference type="EMBL" id="MBD2296236.1"/>
    </source>
</evidence>
<dbReference type="Proteomes" id="UP000662185">
    <property type="component" value="Unassembled WGS sequence"/>
</dbReference>
<protein>
    <submittedName>
        <fullName evidence="1">Uncharacterized protein</fullName>
    </submittedName>
</protein>
<dbReference type="RefSeq" id="WP_190564360.1">
    <property type="nucleotide sequence ID" value="NZ_JACJQU010000020.1"/>
</dbReference>
<dbReference type="AlphaFoldDB" id="A0A926WKF9"/>
<comment type="caution">
    <text evidence="1">The sequence shown here is derived from an EMBL/GenBank/DDBJ whole genome shotgun (WGS) entry which is preliminary data.</text>
</comment>
<name>A0A926WKF9_9NOST</name>
<gene>
    <name evidence="1" type="ORF">H6G06_22825</name>
</gene>
<keyword evidence="2" id="KW-1185">Reference proteome</keyword>